<sequence>MKKTGFIAVLIAAALTTAAFAGCSDSNESSSTSSKRPPRTSTSAPSVTEPIGTNVIDGELGKEVTEKDTAFTLNSVVSALNSETGEHFIYMDITLRNSMSKEYTLSTLNNFYIELPDGSEVYSDVRTQLYAKQHFNDSKYYADPFDIPSNGQFSGLIGGIVIVGDITDFKLCFFPTGDNASAKGTVIKYDIKASDVIDPPAEVLK</sequence>
<feature type="signal peptide" evidence="3">
    <location>
        <begin position="1"/>
        <end position="21"/>
    </location>
</feature>
<proteinExistence type="predicted"/>
<evidence type="ECO:0000259" key="4">
    <source>
        <dbReference type="Pfam" id="PF11611"/>
    </source>
</evidence>
<dbReference type="AlphaFoldDB" id="A0A1K1NY98"/>
<accession>A0A1K1NY98</accession>
<name>A0A1K1NY98_RUMFL</name>
<keyword evidence="1 3" id="KW-0732">Signal</keyword>
<dbReference type="Proteomes" id="UP000183461">
    <property type="component" value="Unassembled WGS sequence"/>
</dbReference>
<dbReference type="EMBL" id="FPIP01000006">
    <property type="protein sequence ID" value="SFW40295.1"/>
    <property type="molecule type" value="Genomic_DNA"/>
</dbReference>
<evidence type="ECO:0000256" key="1">
    <source>
        <dbReference type="ARBA" id="ARBA00022729"/>
    </source>
</evidence>
<feature type="chain" id="PRO_5039706027" description="DUF4352 domain-containing protein" evidence="3">
    <location>
        <begin position="22"/>
        <end position="205"/>
    </location>
</feature>
<dbReference type="Pfam" id="PF11611">
    <property type="entry name" value="DUF4352"/>
    <property type="match status" value="1"/>
</dbReference>
<dbReference type="InterPro" id="IPR029051">
    <property type="entry name" value="DUF4352"/>
</dbReference>
<dbReference type="RefSeq" id="WP_072300592.1">
    <property type="nucleotide sequence ID" value="NZ_FPIP01000006.1"/>
</dbReference>
<gene>
    <name evidence="5" type="ORF">SAMN02910280_2332</name>
</gene>
<dbReference type="Gene3D" id="2.60.40.1240">
    <property type="match status" value="1"/>
</dbReference>
<evidence type="ECO:0000313" key="6">
    <source>
        <dbReference type="Proteomes" id="UP000183461"/>
    </source>
</evidence>
<evidence type="ECO:0000256" key="2">
    <source>
        <dbReference type="SAM" id="MobiDB-lite"/>
    </source>
</evidence>
<reference evidence="5 6" key="1">
    <citation type="submission" date="2016-11" db="EMBL/GenBank/DDBJ databases">
        <authorList>
            <person name="Jaros S."/>
            <person name="Januszkiewicz K."/>
            <person name="Wedrychowicz H."/>
        </authorList>
    </citation>
    <scope>NUCLEOTIDE SEQUENCE [LARGE SCALE GENOMIC DNA]</scope>
    <source>
        <strain evidence="5 6">YL228</strain>
    </source>
</reference>
<feature type="compositionally biased region" description="Low complexity" evidence="2">
    <location>
        <begin position="25"/>
        <end position="46"/>
    </location>
</feature>
<dbReference type="PROSITE" id="PS51257">
    <property type="entry name" value="PROKAR_LIPOPROTEIN"/>
    <property type="match status" value="1"/>
</dbReference>
<evidence type="ECO:0000313" key="5">
    <source>
        <dbReference type="EMBL" id="SFW40295.1"/>
    </source>
</evidence>
<evidence type="ECO:0000256" key="3">
    <source>
        <dbReference type="SAM" id="SignalP"/>
    </source>
</evidence>
<feature type="region of interest" description="Disordered" evidence="2">
    <location>
        <begin position="25"/>
        <end position="54"/>
    </location>
</feature>
<organism evidence="5 6">
    <name type="scientific">Ruminococcus flavefaciens</name>
    <dbReference type="NCBI Taxonomy" id="1265"/>
    <lineage>
        <taxon>Bacteria</taxon>
        <taxon>Bacillati</taxon>
        <taxon>Bacillota</taxon>
        <taxon>Clostridia</taxon>
        <taxon>Eubacteriales</taxon>
        <taxon>Oscillospiraceae</taxon>
        <taxon>Ruminococcus</taxon>
    </lineage>
</organism>
<dbReference type="InterPro" id="IPR029050">
    <property type="entry name" value="Immunoprotect_excell_Ig-like"/>
</dbReference>
<feature type="domain" description="DUF4352" evidence="4">
    <location>
        <begin position="59"/>
        <end position="135"/>
    </location>
</feature>
<protein>
    <recommendedName>
        <fullName evidence="4">DUF4352 domain-containing protein</fullName>
    </recommendedName>
</protein>